<reference evidence="2 3" key="1">
    <citation type="journal article" date="2021" name="Front. Microbiol.">
        <title>Comprehensive Comparative Genomics and Phenotyping of Methylobacterium Species.</title>
        <authorList>
            <person name="Alessa O."/>
            <person name="Ogura Y."/>
            <person name="Fujitani Y."/>
            <person name="Takami H."/>
            <person name="Hayashi T."/>
            <person name="Sahin N."/>
            <person name="Tani A."/>
        </authorList>
    </citation>
    <scope>NUCLEOTIDE SEQUENCE [LARGE SCALE GENOMIC DNA]</scope>
    <source>
        <strain evidence="2 3">DSM 23679</strain>
    </source>
</reference>
<dbReference type="InterPro" id="IPR049245">
    <property type="entry name" value="DUF6880"/>
</dbReference>
<name>A0ABQ4QDR9_9HYPH</name>
<evidence type="ECO:0000313" key="2">
    <source>
        <dbReference type="EMBL" id="GJD43365.1"/>
    </source>
</evidence>
<sequence>MPRKSATAPLKSVPSAVKPPKGTRRTTPSPETLAALSPDRLIGLILGEAARNAAFRKLVSAALASLQGPEAVAAIVDRRLTALEGARGFIDWQKRRAFTTDLGATVTVILTELATLDRAAALERLVRFLGGADAVLNRVDDGSGAIQAIYERASEAVVAIAAALDPDAAGLFALTLIPRVVADPYGPFGLLIRDLVPRLPATALRSLDDALAEAVCAGAKPADGTSATPAIRAGLTHGNLLRIRQDIADSRGDVDAYVALEQAIMPGRPDVIEIARRLLDAGRAAEALDWIRRPASSQGRVVTRASLAVGDAAIDGRARERIALEIRILDALDRREEAQALRWRGFETLLDADMLRAHLAKLPDFEDEEVWERALEHVSRHDDAHRALAFLVAWPSLDRAARLVLARASEWRGAAYRLLELAAEALEPAHPAAAAILLRRMIDDILGEGRSSAYPHAARYLKALDAMAPRLLAGAIEPAPEAYRAGLRAAHGRKYGFWPLVQD</sequence>
<accession>A0ABQ4QDR9</accession>
<dbReference type="RefSeq" id="WP_238271389.1">
    <property type="nucleotide sequence ID" value="NZ_BPQG01000011.1"/>
</dbReference>
<protein>
    <recommendedName>
        <fullName evidence="4">HEAT repeat domain-containing protein</fullName>
    </recommendedName>
</protein>
<comment type="caution">
    <text evidence="2">The sequence shown here is derived from an EMBL/GenBank/DDBJ whole genome shotgun (WGS) entry which is preliminary data.</text>
</comment>
<evidence type="ECO:0008006" key="4">
    <source>
        <dbReference type="Google" id="ProtNLM"/>
    </source>
</evidence>
<evidence type="ECO:0000256" key="1">
    <source>
        <dbReference type="SAM" id="MobiDB-lite"/>
    </source>
</evidence>
<proteinExistence type="predicted"/>
<organism evidence="2 3">
    <name type="scientific">Methylobacterium cerastii</name>
    <dbReference type="NCBI Taxonomy" id="932741"/>
    <lineage>
        <taxon>Bacteria</taxon>
        <taxon>Pseudomonadati</taxon>
        <taxon>Pseudomonadota</taxon>
        <taxon>Alphaproteobacteria</taxon>
        <taxon>Hyphomicrobiales</taxon>
        <taxon>Methylobacteriaceae</taxon>
        <taxon>Methylobacterium</taxon>
    </lineage>
</organism>
<dbReference type="EMBL" id="BPQG01000011">
    <property type="protein sequence ID" value="GJD43365.1"/>
    <property type="molecule type" value="Genomic_DNA"/>
</dbReference>
<gene>
    <name evidence="2" type="ORF">AFCDBAGC_1217</name>
</gene>
<feature type="region of interest" description="Disordered" evidence="1">
    <location>
        <begin position="1"/>
        <end position="32"/>
    </location>
</feature>
<evidence type="ECO:0000313" key="3">
    <source>
        <dbReference type="Proteomes" id="UP001055117"/>
    </source>
</evidence>
<dbReference type="Pfam" id="PF21810">
    <property type="entry name" value="DUF6880"/>
    <property type="match status" value="1"/>
</dbReference>
<dbReference type="Proteomes" id="UP001055117">
    <property type="component" value="Unassembled WGS sequence"/>
</dbReference>
<keyword evidence="3" id="KW-1185">Reference proteome</keyword>